<dbReference type="SUPFAM" id="SSF55469">
    <property type="entry name" value="FMN-dependent nitroreductase-like"/>
    <property type="match status" value="2"/>
</dbReference>
<gene>
    <name evidence="1" type="ORF">SAMN05216429_10948</name>
</gene>
<dbReference type="GO" id="GO:0016491">
    <property type="term" value="F:oxidoreductase activity"/>
    <property type="evidence" value="ECO:0007669"/>
    <property type="project" value="InterPro"/>
</dbReference>
<evidence type="ECO:0000313" key="1">
    <source>
        <dbReference type="EMBL" id="SFK02984.1"/>
    </source>
</evidence>
<dbReference type="AlphaFoldDB" id="A0A1I3W5R3"/>
<evidence type="ECO:0008006" key="3">
    <source>
        <dbReference type="Google" id="ProtNLM"/>
    </source>
</evidence>
<accession>A0A1I3W5R3</accession>
<dbReference type="InterPro" id="IPR006311">
    <property type="entry name" value="TAT_signal"/>
</dbReference>
<name>A0A1I3W5R3_9GAMM</name>
<keyword evidence="2" id="KW-1185">Reference proteome</keyword>
<dbReference type="Proteomes" id="UP000199445">
    <property type="component" value="Unassembled WGS sequence"/>
</dbReference>
<evidence type="ECO:0000313" key="2">
    <source>
        <dbReference type="Proteomes" id="UP000199445"/>
    </source>
</evidence>
<proteinExistence type="predicted"/>
<dbReference type="Gene3D" id="3.40.109.10">
    <property type="entry name" value="NADH Oxidase"/>
    <property type="match status" value="1"/>
</dbReference>
<organism evidence="1 2">
    <name type="scientific">Marinobacter persicus</name>
    <dbReference type="NCBI Taxonomy" id="930118"/>
    <lineage>
        <taxon>Bacteria</taxon>
        <taxon>Pseudomonadati</taxon>
        <taxon>Pseudomonadota</taxon>
        <taxon>Gammaproteobacteria</taxon>
        <taxon>Pseudomonadales</taxon>
        <taxon>Marinobacteraceae</taxon>
        <taxon>Marinobacter</taxon>
    </lineage>
</organism>
<dbReference type="EMBL" id="FOSC01000009">
    <property type="protein sequence ID" value="SFK02984.1"/>
    <property type="molecule type" value="Genomic_DNA"/>
</dbReference>
<dbReference type="InterPro" id="IPR000415">
    <property type="entry name" value="Nitroreductase-like"/>
</dbReference>
<protein>
    <recommendedName>
        <fullName evidence="3">Nitroreductase family protein</fullName>
    </recommendedName>
</protein>
<dbReference type="PROSITE" id="PS51318">
    <property type="entry name" value="TAT"/>
    <property type="match status" value="1"/>
</dbReference>
<sequence length="408" mass="44892">MTGSTKKAASGRRAFLKGATGLVVLAGAGGVWRATETGVFSAGEGPAYAPWRNWRTEQVSGEMAIVQAGILAANAHNTQPWRFHVEAQRIALYADHDRHLGAFDPFRREMMLSLGCALENMVQAAALQGLNALIELTPGRLDAGTTTALDRPVAVIRLERGEPATDSSLYDAIARRRTHRGEYDLGQSISAELQAELIDQISDQEGVHTLLYSREDHPGTMKTLGTLMVQATEEIISDREMAADSAAWFRFDPDAIRHHRDGVTLDTVGLSPVRNVLAKLAPAPSPAEADRIWFKRTRDVHVASAPMFGLITVRDLYDQPSALTAGRIWQRIHLWATSHGIAAHPLNMPMERVDREKQLGQAPLTAERLRAFLGEKEWHATFGFRLGYANAPARFSPRRSVDQVVIEA</sequence>
<dbReference type="NCBIfam" id="NF047509">
    <property type="entry name" value="Rv3131_FMN_oxido"/>
    <property type="match status" value="1"/>
</dbReference>
<reference evidence="1 2" key="1">
    <citation type="submission" date="2016-10" db="EMBL/GenBank/DDBJ databases">
        <authorList>
            <person name="de Groot N.N."/>
        </authorList>
    </citation>
    <scope>NUCLEOTIDE SEQUENCE [LARGE SCALE GENOMIC DNA]</scope>
    <source>
        <strain evidence="1 2">IBRC-M 10445</strain>
    </source>
</reference>